<dbReference type="EMBL" id="LRGB01007811">
    <property type="protein sequence ID" value="KZS01026.1"/>
    <property type="molecule type" value="Genomic_DNA"/>
</dbReference>
<reference evidence="2 3" key="1">
    <citation type="submission" date="2016-03" db="EMBL/GenBank/DDBJ databases">
        <title>EvidentialGene: Evidence-directed Construction of Genes on Genomes.</title>
        <authorList>
            <person name="Gilbert D.G."/>
            <person name="Choi J.-H."/>
            <person name="Mockaitis K."/>
            <person name="Colbourne J."/>
            <person name="Pfrender M."/>
        </authorList>
    </citation>
    <scope>NUCLEOTIDE SEQUENCE [LARGE SCALE GENOMIC DNA]</scope>
    <source>
        <strain evidence="2 3">Xinb3</strain>
        <tissue evidence="2">Complete organism</tissue>
    </source>
</reference>
<evidence type="ECO:0000313" key="3">
    <source>
        <dbReference type="Proteomes" id="UP000076858"/>
    </source>
</evidence>
<proteinExistence type="predicted"/>
<evidence type="ECO:0000256" key="1">
    <source>
        <dbReference type="SAM" id="MobiDB-lite"/>
    </source>
</evidence>
<feature type="non-terminal residue" evidence="2">
    <location>
        <position position="1"/>
    </location>
</feature>
<dbReference type="Proteomes" id="UP000076858">
    <property type="component" value="Unassembled WGS sequence"/>
</dbReference>
<feature type="compositionally biased region" description="Polar residues" evidence="1">
    <location>
        <begin position="30"/>
        <end position="41"/>
    </location>
</feature>
<evidence type="ECO:0000313" key="2">
    <source>
        <dbReference type="EMBL" id="KZS01026.1"/>
    </source>
</evidence>
<name>A0A164I9A0_9CRUS</name>
<protein>
    <submittedName>
        <fullName evidence="2">Uncharacterized protein</fullName>
    </submittedName>
</protein>
<accession>A0A164I9A0</accession>
<dbReference type="AlphaFoldDB" id="A0A164I9A0"/>
<comment type="caution">
    <text evidence="2">The sequence shown here is derived from an EMBL/GenBank/DDBJ whole genome shotgun (WGS) entry which is preliminary data.</text>
</comment>
<gene>
    <name evidence="2" type="ORF">APZ42_002441</name>
</gene>
<feature type="region of interest" description="Disordered" evidence="1">
    <location>
        <begin position="18"/>
        <end position="45"/>
    </location>
</feature>
<feature type="non-terminal residue" evidence="2">
    <location>
        <position position="63"/>
    </location>
</feature>
<keyword evidence="3" id="KW-1185">Reference proteome</keyword>
<organism evidence="2 3">
    <name type="scientific">Daphnia magna</name>
    <dbReference type="NCBI Taxonomy" id="35525"/>
    <lineage>
        <taxon>Eukaryota</taxon>
        <taxon>Metazoa</taxon>
        <taxon>Ecdysozoa</taxon>
        <taxon>Arthropoda</taxon>
        <taxon>Crustacea</taxon>
        <taxon>Branchiopoda</taxon>
        <taxon>Diplostraca</taxon>
        <taxon>Cladocera</taxon>
        <taxon>Anomopoda</taxon>
        <taxon>Daphniidae</taxon>
        <taxon>Daphnia</taxon>
    </lineage>
</organism>
<sequence length="63" mass="7023">KSTCGRNFFLSSLINNKGNLSSPHDHISSKRLSSHPNSSEAASKKIKRWEEPKMFAFDTCTAP</sequence>